<keyword evidence="2" id="KW-1185">Reference proteome</keyword>
<organism evidence="1 2">
    <name type="scientific">Rubripirellula reticaptiva</name>
    <dbReference type="NCBI Taxonomy" id="2528013"/>
    <lineage>
        <taxon>Bacteria</taxon>
        <taxon>Pseudomonadati</taxon>
        <taxon>Planctomycetota</taxon>
        <taxon>Planctomycetia</taxon>
        <taxon>Pirellulales</taxon>
        <taxon>Pirellulaceae</taxon>
        <taxon>Rubripirellula</taxon>
    </lineage>
</organism>
<sequence length="136" mass="15382">MDAETFSHGNVTDSANVLVMQRSPLLSHRDRQSPNDPFPFFLKIQSRAKVTCEGFSWCRIPKHRCAKKSRPHGGSAWMLWSMVESGRYARGQTQEPTDIATFFANSVRSQGDITALKLRRLSTTVAADPIWPRFQA</sequence>
<evidence type="ECO:0000313" key="1">
    <source>
        <dbReference type="EMBL" id="TWU47901.1"/>
    </source>
</evidence>
<dbReference type="EMBL" id="SJPX01000005">
    <property type="protein sequence ID" value="TWU47901.1"/>
    <property type="molecule type" value="Genomic_DNA"/>
</dbReference>
<name>A0A5C6EJT9_9BACT</name>
<protein>
    <submittedName>
        <fullName evidence="1">Uncharacterized protein</fullName>
    </submittedName>
</protein>
<evidence type="ECO:0000313" key="2">
    <source>
        <dbReference type="Proteomes" id="UP000317977"/>
    </source>
</evidence>
<reference evidence="1 2" key="1">
    <citation type="submission" date="2019-02" db="EMBL/GenBank/DDBJ databases">
        <title>Deep-cultivation of Planctomycetes and their phenomic and genomic characterization uncovers novel biology.</title>
        <authorList>
            <person name="Wiegand S."/>
            <person name="Jogler M."/>
            <person name="Boedeker C."/>
            <person name="Pinto D."/>
            <person name="Vollmers J."/>
            <person name="Rivas-Marin E."/>
            <person name="Kohn T."/>
            <person name="Peeters S.H."/>
            <person name="Heuer A."/>
            <person name="Rast P."/>
            <person name="Oberbeckmann S."/>
            <person name="Bunk B."/>
            <person name="Jeske O."/>
            <person name="Meyerdierks A."/>
            <person name="Storesund J.E."/>
            <person name="Kallscheuer N."/>
            <person name="Luecker S."/>
            <person name="Lage O.M."/>
            <person name="Pohl T."/>
            <person name="Merkel B.J."/>
            <person name="Hornburger P."/>
            <person name="Mueller R.-W."/>
            <person name="Bruemmer F."/>
            <person name="Labrenz M."/>
            <person name="Spormann A.M."/>
            <person name="Op Den Camp H."/>
            <person name="Overmann J."/>
            <person name="Amann R."/>
            <person name="Jetten M.S.M."/>
            <person name="Mascher T."/>
            <person name="Medema M.H."/>
            <person name="Devos D.P."/>
            <person name="Kaster A.-K."/>
            <person name="Ovreas L."/>
            <person name="Rohde M."/>
            <person name="Galperin M.Y."/>
            <person name="Jogler C."/>
        </authorList>
    </citation>
    <scope>NUCLEOTIDE SEQUENCE [LARGE SCALE GENOMIC DNA]</scope>
    <source>
        <strain evidence="1 2">Poly59</strain>
    </source>
</reference>
<dbReference type="AlphaFoldDB" id="A0A5C6EJT9"/>
<proteinExistence type="predicted"/>
<dbReference type="Proteomes" id="UP000317977">
    <property type="component" value="Unassembled WGS sequence"/>
</dbReference>
<comment type="caution">
    <text evidence="1">The sequence shown here is derived from an EMBL/GenBank/DDBJ whole genome shotgun (WGS) entry which is preliminary data.</text>
</comment>
<gene>
    <name evidence="1" type="ORF">Poly59_47450</name>
</gene>
<accession>A0A5C6EJT9</accession>